<protein>
    <submittedName>
        <fullName evidence="1">Uncharacterized protein</fullName>
    </submittedName>
</protein>
<proteinExistence type="predicted"/>
<accession>A0ACC4DH45</accession>
<keyword evidence="2" id="KW-1185">Reference proteome</keyword>
<dbReference type="Proteomes" id="UP001638806">
    <property type="component" value="Unassembled WGS sequence"/>
</dbReference>
<reference evidence="1" key="1">
    <citation type="submission" date="2024-12" db="EMBL/GenBank/DDBJ databases">
        <title>Comparative genomics and development of molecular markers within Purpureocillium lilacinum and among Purpureocillium species.</title>
        <authorList>
            <person name="Yeh Z.-Y."/>
            <person name="Ni N.-T."/>
            <person name="Lo P.-H."/>
            <person name="Mushyakhwo K."/>
            <person name="Lin C.-F."/>
            <person name="Nai Y.-S."/>
        </authorList>
    </citation>
    <scope>NUCLEOTIDE SEQUENCE</scope>
    <source>
        <strain evidence="1">NCHU-NPUST-175</strain>
    </source>
</reference>
<organism evidence="1 2">
    <name type="scientific">Purpureocillium lilacinum</name>
    <name type="common">Paecilomyces lilacinus</name>
    <dbReference type="NCBI Taxonomy" id="33203"/>
    <lineage>
        <taxon>Eukaryota</taxon>
        <taxon>Fungi</taxon>
        <taxon>Dikarya</taxon>
        <taxon>Ascomycota</taxon>
        <taxon>Pezizomycotina</taxon>
        <taxon>Sordariomycetes</taxon>
        <taxon>Hypocreomycetidae</taxon>
        <taxon>Hypocreales</taxon>
        <taxon>Ophiocordycipitaceae</taxon>
        <taxon>Purpureocillium</taxon>
    </lineage>
</organism>
<name>A0ACC4DH45_PURLI</name>
<evidence type="ECO:0000313" key="2">
    <source>
        <dbReference type="Proteomes" id="UP001638806"/>
    </source>
</evidence>
<dbReference type="EMBL" id="JBGNUJ010000010">
    <property type="protein sequence ID" value="KAL3954620.1"/>
    <property type="molecule type" value="Genomic_DNA"/>
</dbReference>
<gene>
    <name evidence="1" type="ORF">ACCO45_010183</name>
</gene>
<comment type="caution">
    <text evidence="1">The sequence shown here is derived from an EMBL/GenBank/DDBJ whole genome shotgun (WGS) entry which is preliminary data.</text>
</comment>
<evidence type="ECO:0000313" key="1">
    <source>
        <dbReference type="EMBL" id="KAL3954620.1"/>
    </source>
</evidence>
<sequence length="272" mass="29259">MPSAAVSNHQALPCQEPPSEVPAQSLPAGTVRRRRGPEPEMRAGSGPFTEGGQPCLQWFAKHISGLVCRLWNPDPMTLALGNVGDIREGSVVGPLVGVYELLRSMYRSAYPWTVTTKAETRGAGPGLLPSSSTARMRASMVSGVWSGGGRAGRTVFAASDLGIRSLDRSLQHWTGWEGKTESERPSDTKTGSRLSSENSPLGPATPCRHLAASCDEPQCHDTTPYAARDPPRQGDAPDSREQTRDIMNGRESGHPLRLVVLKAPRRIDESIS</sequence>